<organism evidence="3 4">
    <name type="scientific">Citricoccus nitrophenolicus</name>
    <dbReference type="NCBI Taxonomy" id="863575"/>
    <lineage>
        <taxon>Bacteria</taxon>
        <taxon>Bacillati</taxon>
        <taxon>Actinomycetota</taxon>
        <taxon>Actinomycetes</taxon>
        <taxon>Micrococcales</taxon>
        <taxon>Micrococcaceae</taxon>
        <taxon>Citricoccus</taxon>
    </lineage>
</organism>
<accession>A0ABV0IHF6</accession>
<dbReference type="PANTHER" id="PTHR46648:SF1">
    <property type="entry name" value="ADENOSINE 5'-MONOPHOSPHORAMIDASE HNT1"/>
    <property type="match status" value="1"/>
</dbReference>
<comment type="caution">
    <text evidence="3">The sequence shown here is derived from an EMBL/GenBank/DDBJ whole genome shotgun (WGS) entry which is preliminary data.</text>
</comment>
<dbReference type="Proteomes" id="UP001484097">
    <property type="component" value="Unassembled WGS sequence"/>
</dbReference>
<dbReference type="PROSITE" id="PS51084">
    <property type="entry name" value="HIT_2"/>
    <property type="match status" value="1"/>
</dbReference>
<evidence type="ECO:0000313" key="3">
    <source>
        <dbReference type="EMBL" id="MEO9247520.1"/>
    </source>
</evidence>
<dbReference type="RefSeq" id="WP_347920177.1">
    <property type="nucleotide sequence ID" value="NZ_JBDXMX010000003.1"/>
</dbReference>
<evidence type="ECO:0000259" key="2">
    <source>
        <dbReference type="PROSITE" id="PS51084"/>
    </source>
</evidence>
<sequence>MTPPPASHAPEGYVCPFCGLAADDVSAPDNRCELEDLVYRDEDVMVFIAVDGFGDHEGHAMISPTGHYETLYDLPDRVLQRIGLMARQVALAQKEAWGPEGVSTRQHNEPAGNQHVWHYHLHVFPRWHGDQLYRHLRHPVAPEVRAAKARELAAVLDAAPTRLP</sequence>
<reference evidence="3 4" key="1">
    <citation type="submission" date="2024-05" db="EMBL/GenBank/DDBJ databases">
        <authorList>
            <person name="Yi C."/>
        </authorList>
    </citation>
    <scope>NUCLEOTIDE SEQUENCE [LARGE SCALE GENOMIC DNA]</scope>
    <source>
        <strain evidence="3 4">XS13</strain>
    </source>
</reference>
<dbReference type="PANTHER" id="PTHR46648">
    <property type="entry name" value="HIT FAMILY PROTEIN 1"/>
    <property type="match status" value="1"/>
</dbReference>
<dbReference type="EC" id="2.1.1.-" evidence="3"/>
<name>A0ABV0IHF6_9MICC</name>
<protein>
    <submittedName>
        <fullName evidence="3">HIT family protein</fullName>
        <ecNumber evidence="3">2.1.1.-</ecNumber>
    </submittedName>
</protein>
<dbReference type="SUPFAM" id="SSF54197">
    <property type="entry name" value="HIT-like"/>
    <property type="match status" value="1"/>
</dbReference>
<dbReference type="Pfam" id="PF01230">
    <property type="entry name" value="HIT"/>
    <property type="match status" value="1"/>
</dbReference>
<proteinExistence type="predicted"/>
<dbReference type="InterPro" id="IPR011146">
    <property type="entry name" value="HIT-like"/>
</dbReference>
<keyword evidence="3" id="KW-0489">Methyltransferase</keyword>
<gene>
    <name evidence="3" type="ORF">ABDK96_07495</name>
</gene>
<dbReference type="GO" id="GO:0032259">
    <property type="term" value="P:methylation"/>
    <property type="evidence" value="ECO:0007669"/>
    <property type="project" value="UniProtKB-KW"/>
</dbReference>
<feature type="domain" description="HIT" evidence="2">
    <location>
        <begin position="16"/>
        <end position="133"/>
    </location>
</feature>
<evidence type="ECO:0000256" key="1">
    <source>
        <dbReference type="PROSITE-ProRule" id="PRU00464"/>
    </source>
</evidence>
<dbReference type="InterPro" id="IPR001310">
    <property type="entry name" value="Histidine_triad_HIT"/>
</dbReference>
<dbReference type="Gene3D" id="3.30.428.10">
    <property type="entry name" value="HIT-like"/>
    <property type="match status" value="1"/>
</dbReference>
<feature type="short sequence motif" description="Histidine triad motif" evidence="1">
    <location>
        <begin position="118"/>
        <end position="122"/>
    </location>
</feature>
<dbReference type="InterPro" id="IPR036265">
    <property type="entry name" value="HIT-like_sf"/>
</dbReference>
<dbReference type="GO" id="GO:0008168">
    <property type="term" value="F:methyltransferase activity"/>
    <property type="evidence" value="ECO:0007669"/>
    <property type="project" value="UniProtKB-KW"/>
</dbReference>
<keyword evidence="4" id="KW-1185">Reference proteome</keyword>
<dbReference type="EMBL" id="JBDXMX010000003">
    <property type="protein sequence ID" value="MEO9247520.1"/>
    <property type="molecule type" value="Genomic_DNA"/>
</dbReference>
<evidence type="ECO:0000313" key="4">
    <source>
        <dbReference type="Proteomes" id="UP001484097"/>
    </source>
</evidence>
<keyword evidence="3" id="KW-0808">Transferase</keyword>